<feature type="region of interest" description="Disordered" evidence="1">
    <location>
        <begin position="1"/>
        <end position="57"/>
    </location>
</feature>
<feature type="compositionally biased region" description="Basic and acidic residues" evidence="1">
    <location>
        <begin position="105"/>
        <end position="116"/>
    </location>
</feature>
<sequence>MPLTVTIQDNDDGTYTVSEKDSDQAEDAGAAGAGTDTSSGAGAGGMGEEAGKADQTVNSVGEALRIARGLLTNDSQVEDANKAAPTDDNTPMSGNQTKEAWNAEATKRDQAKKLFS</sequence>
<protein>
    <submittedName>
        <fullName evidence="2">Uncharacterized protein</fullName>
    </submittedName>
</protein>
<feature type="compositionally biased region" description="Polar residues" evidence="1">
    <location>
        <begin position="1"/>
        <end position="17"/>
    </location>
</feature>
<accession>A0AAC9IRH8</accession>
<evidence type="ECO:0000256" key="1">
    <source>
        <dbReference type="SAM" id="MobiDB-lite"/>
    </source>
</evidence>
<proteinExistence type="predicted"/>
<dbReference type="RefSeq" id="WP_071539344.1">
    <property type="nucleotide sequence ID" value="NZ_CP015016.1"/>
</dbReference>
<evidence type="ECO:0000313" key="3">
    <source>
        <dbReference type="Proteomes" id="UP000182060"/>
    </source>
</evidence>
<dbReference type="AlphaFoldDB" id="A0AAC9IRH8"/>
<reference evidence="2" key="1">
    <citation type="journal article" date="2017" name="Appl. Environ. Microbiol.">
        <title>Microdiversification of a pelagic Polynucleobacter species is mainly driven by acquisition of genomic islands from a partially interspecific gene pool.</title>
        <authorList>
            <person name="Hoetzinger M."/>
            <person name="Hahn M.W."/>
            <person name="Jezberova J."/>
            <person name="Schmidt J."/>
            <person name="Koll U."/>
        </authorList>
    </citation>
    <scope>NUCLEOTIDE SEQUENCE</scope>
    <source>
        <strain evidence="2">MWH-RechtKol4</strain>
    </source>
</reference>
<feature type="compositionally biased region" description="Polar residues" evidence="1">
    <location>
        <begin position="87"/>
        <end position="99"/>
    </location>
</feature>
<evidence type="ECO:0000313" key="2">
    <source>
        <dbReference type="EMBL" id="APC01339.1"/>
    </source>
</evidence>
<name>A0AAC9IRH8_9BURK</name>
<dbReference type="EMBL" id="CP015017">
    <property type="protein sequence ID" value="APC01339.1"/>
    <property type="molecule type" value="Genomic_DNA"/>
</dbReference>
<dbReference type="Proteomes" id="UP000182060">
    <property type="component" value="Chromosome"/>
</dbReference>
<feature type="compositionally biased region" description="Low complexity" evidence="1">
    <location>
        <begin position="27"/>
        <end position="40"/>
    </location>
</feature>
<organism evidence="2 3">
    <name type="scientific">Polynucleobacter asymbioticus</name>
    <dbReference type="NCBI Taxonomy" id="576611"/>
    <lineage>
        <taxon>Bacteria</taxon>
        <taxon>Pseudomonadati</taxon>
        <taxon>Pseudomonadota</taxon>
        <taxon>Betaproteobacteria</taxon>
        <taxon>Burkholderiales</taxon>
        <taxon>Burkholderiaceae</taxon>
        <taxon>Polynucleobacter</taxon>
    </lineage>
</organism>
<feature type="region of interest" description="Disordered" evidence="1">
    <location>
        <begin position="69"/>
        <end position="116"/>
    </location>
</feature>
<gene>
    <name evidence="2" type="ORF">AOC25_06795</name>
</gene>